<protein>
    <recommendedName>
        <fullName evidence="3">DNA polymerase III subunit delta</fullName>
    </recommendedName>
</protein>
<accession>A0A2M8L476</accession>
<dbReference type="Proteomes" id="UP000231474">
    <property type="component" value="Unassembled WGS sequence"/>
</dbReference>
<dbReference type="GO" id="GO:0006261">
    <property type="term" value="P:DNA-templated DNA replication"/>
    <property type="evidence" value="ECO:0007669"/>
    <property type="project" value="TreeGrafter"/>
</dbReference>
<reference evidence="2" key="1">
    <citation type="submission" date="2017-09" db="EMBL/GenBank/DDBJ databases">
        <title>Depth-based differentiation of microbial function through sediment-hosted aquifers and enrichment of novel symbionts in the deep terrestrial subsurface.</title>
        <authorList>
            <person name="Probst A.J."/>
            <person name="Ladd B."/>
            <person name="Jarett J.K."/>
            <person name="Geller-Mcgrath D.E."/>
            <person name="Sieber C.M.K."/>
            <person name="Emerson J.B."/>
            <person name="Anantharaman K."/>
            <person name="Thomas B.C."/>
            <person name="Malmstrom R."/>
            <person name="Stieglmeier M."/>
            <person name="Klingl A."/>
            <person name="Woyke T."/>
            <person name="Ryan C.M."/>
            <person name="Banfield J.F."/>
        </authorList>
    </citation>
    <scope>NUCLEOTIDE SEQUENCE [LARGE SCALE GENOMIC DNA]</scope>
</reference>
<dbReference type="InterPro" id="IPR027417">
    <property type="entry name" value="P-loop_NTPase"/>
</dbReference>
<dbReference type="Pfam" id="PF13177">
    <property type="entry name" value="DNA_pol3_delta2"/>
    <property type="match status" value="1"/>
</dbReference>
<dbReference type="SUPFAM" id="SSF52540">
    <property type="entry name" value="P-loop containing nucleoside triphosphate hydrolases"/>
    <property type="match status" value="1"/>
</dbReference>
<comment type="caution">
    <text evidence="1">The sequence shown here is derived from an EMBL/GenBank/DDBJ whole genome shotgun (WGS) entry which is preliminary data.</text>
</comment>
<organism evidence="1 2">
    <name type="scientific">Candidatus Shapirobacteria bacterium CG10_big_fil_rev_8_21_14_0_10_40_9</name>
    <dbReference type="NCBI Taxonomy" id="1974888"/>
    <lineage>
        <taxon>Bacteria</taxon>
        <taxon>Candidatus Shapironibacteriota</taxon>
    </lineage>
</organism>
<dbReference type="AlphaFoldDB" id="A0A2M8L476"/>
<dbReference type="PANTHER" id="PTHR11669">
    <property type="entry name" value="REPLICATION FACTOR C / DNA POLYMERASE III GAMMA-TAU SUBUNIT"/>
    <property type="match status" value="1"/>
</dbReference>
<proteinExistence type="predicted"/>
<evidence type="ECO:0000313" key="1">
    <source>
        <dbReference type="EMBL" id="PJE67741.1"/>
    </source>
</evidence>
<evidence type="ECO:0000313" key="2">
    <source>
        <dbReference type="Proteomes" id="UP000231474"/>
    </source>
</evidence>
<dbReference type="EMBL" id="PFEK01000011">
    <property type="protein sequence ID" value="PJE67741.1"/>
    <property type="molecule type" value="Genomic_DNA"/>
</dbReference>
<gene>
    <name evidence="1" type="ORF">COU95_00660</name>
</gene>
<dbReference type="InterPro" id="IPR050238">
    <property type="entry name" value="DNA_Rep/Repair_Clamp_Loader"/>
</dbReference>
<sequence>MEKDPDTTILESQESTGIDQIRNLKHWLSLKPYSLPPKVVIIFEAQNLTPEAQASLGKILEEPPGETMIILASPNLETLLPTISSRCQTVNLPPQSEISLSEEEKKDYQSLLEKILKSLPGEKIKFVENIRTRDEAEKFCQIQLFLWREILLKNPSPEISKIIRQIQKTLKLLKANVNYRLALENLLFSYPQIGLQKR</sequence>
<name>A0A2M8L476_9BACT</name>
<dbReference type="PANTHER" id="PTHR11669:SF8">
    <property type="entry name" value="DNA POLYMERASE III SUBUNIT DELTA"/>
    <property type="match status" value="1"/>
</dbReference>
<dbReference type="Gene3D" id="3.40.50.300">
    <property type="entry name" value="P-loop containing nucleotide triphosphate hydrolases"/>
    <property type="match status" value="1"/>
</dbReference>
<evidence type="ECO:0008006" key="3">
    <source>
        <dbReference type="Google" id="ProtNLM"/>
    </source>
</evidence>